<dbReference type="InterPro" id="IPR029069">
    <property type="entry name" value="HotDog_dom_sf"/>
</dbReference>
<dbReference type="eggNOG" id="COG0824">
    <property type="taxonomic scope" value="Bacteria"/>
</dbReference>
<dbReference type="AlphaFoldDB" id="A0LR33"/>
<dbReference type="Gene3D" id="3.10.129.10">
    <property type="entry name" value="Hotdog Thioesterase"/>
    <property type="match status" value="1"/>
</dbReference>
<evidence type="ECO:0008006" key="3">
    <source>
        <dbReference type="Google" id="ProtNLM"/>
    </source>
</evidence>
<reference evidence="1 2" key="1">
    <citation type="journal article" date="2009" name="Genome Res.">
        <title>Complete genome of the cellulolytic thermophile Acidothermus cellulolyticus 11B provides insights into its ecophysiological and evolutionary adaptations.</title>
        <authorList>
            <person name="Barabote R.D."/>
            <person name="Xie G."/>
            <person name="Leu D.H."/>
            <person name="Normand P."/>
            <person name="Necsulea A."/>
            <person name="Daubin V."/>
            <person name="Medigue C."/>
            <person name="Adney W.S."/>
            <person name="Xu X.C."/>
            <person name="Lapidus A."/>
            <person name="Parales R.E."/>
            <person name="Detter C."/>
            <person name="Pujic P."/>
            <person name="Bruce D."/>
            <person name="Lavire C."/>
            <person name="Challacombe J.F."/>
            <person name="Brettin T.S."/>
            <person name="Berry A.M."/>
        </authorList>
    </citation>
    <scope>NUCLEOTIDE SEQUENCE [LARGE SCALE GENOMIC DNA]</scope>
    <source>
        <strain evidence="2">ATCC 43068 / DSM 8971 / 11B</strain>
    </source>
</reference>
<dbReference type="InParanoid" id="A0LR33"/>
<protein>
    <recommendedName>
        <fullName evidence="3">Thioesterase superfamily protein</fullName>
    </recommendedName>
</protein>
<sequence>MSETREFPPIDPTFCGPPGCANGGYLAGRLATAHPGAGACQVRLNRPTPVGKPLHLVIEDEVIRLFDGTDLLAEAAAAEPPDEAPAPVDWGTARTAEARYAGAVDHPFPTCFVCGPRNPRGLRLRPGPVGPGRVATTWRVAGGGHRGTPPELVWAALDCPSGWSADIAGRPMVLGRIRARILDVPEVDQDVVIVGELRARAERTALTVSAIFDRDGRLLAHADATWVRIRPR</sequence>
<gene>
    <name evidence="1" type="ordered locus">Acel_0117</name>
</gene>
<keyword evidence="2" id="KW-1185">Reference proteome</keyword>
<organism evidence="1 2">
    <name type="scientific">Acidothermus cellulolyticus (strain ATCC 43068 / DSM 8971 / 11B)</name>
    <dbReference type="NCBI Taxonomy" id="351607"/>
    <lineage>
        <taxon>Bacteria</taxon>
        <taxon>Bacillati</taxon>
        <taxon>Actinomycetota</taxon>
        <taxon>Actinomycetes</taxon>
        <taxon>Acidothermales</taxon>
        <taxon>Acidothermaceae</taxon>
        <taxon>Acidothermus</taxon>
    </lineage>
</organism>
<evidence type="ECO:0000313" key="2">
    <source>
        <dbReference type="Proteomes" id="UP000008221"/>
    </source>
</evidence>
<name>A0LR33_ACIC1</name>
<dbReference type="STRING" id="351607.Acel_0117"/>
<proteinExistence type="predicted"/>
<dbReference type="RefSeq" id="WP_011718957.1">
    <property type="nucleotide sequence ID" value="NC_008578.1"/>
</dbReference>
<dbReference type="EMBL" id="CP000481">
    <property type="protein sequence ID" value="ABK51893.1"/>
    <property type="molecule type" value="Genomic_DNA"/>
</dbReference>
<evidence type="ECO:0000313" key="1">
    <source>
        <dbReference type="EMBL" id="ABK51893.1"/>
    </source>
</evidence>
<dbReference type="OrthoDB" id="5495835at2"/>
<accession>A0LR33</accession>
<dbReference type="HOGENOM" id="CLU_078243_0_0_11"/>
<dbReference type="SUPFAM" id="SSF54637">
    <property type="entry name" value="Thioesterase/thiol ester dehydrase-isomerase"/>
    <property type="match status" value="1"/>
</dbReference>
<dbReference type="KEGG" id="ace:Acel_0117"/>
<dbReference type="Proteomes" id="UP000008221">
    <property type="component" value="Chromosome"/>
</dbReference>